<dbReference type="GO" id="GO:0016042">
    <property type="term" value="P:lipid catabolic process"/>
    <property type="evidence" value="ECO:0007669"/>
    <property type="project" value="TreeGrafter"/>
</dbReference>
<dbReference type="GO" id="GO:0005615">
    <property type="term" value="C:extracellular space"/>
    <property type="evidence" value="ECO:0007669"/>
    <property type="project" value="TreeGrafter"/>
</dbReference>
<dbReference type="Pfam" id="PF00151">
    <property type="entry name" value="Lipase"/>
    <property type="match status" value="2"/>
</dbReference>
<keyword evidence="6" id="KW-0732">Signal</keyword>
<evidence type="ECO:0000256" key="4">
    <source>
        <dbReference type="RuleBase" id="RU004262"/>
    </source>
</evidence>
<evidence type="ECO:0000256" key="5">
    <source>
        <dbReference type="SAM" id="Coils"/>
    </source>
</evidence>
<evidence type="ECO:0000256" key="3">
    <source>
        <dbReference type="ARBA" id="ARBA00022525"/>
    </source>
</evidence>
<dbReference type="EMBL" id="JACKWZ010000131">
    <property type="protein sequence ID" value="KAF9414535.1"/>
    <property type="molecule type" value="Genomic_DNA"/>
</dbReference>
<feature type="signal peptide" evidence="6">
    <location>
        <begin position="1"/>
        <end position="21"/>
    </location>
</feature>
<evidence type="ECO:0000256" key="1">
    <source>
        <dbReference type="ARBA" id="ARBA00004613"/>
    </source>
</evidence>
<dbReference type="SUPFAM" id="SSF53474">
    <property type="entry name" value="alpha/beta-Hydrolases"/>
    <property type="match status" value="1"/>
</dbReference>
<feature type="domain" description="Lipase" evidence="7">
    <location>
        <begin position="371"/>
        <end position="485"/>
    </location>
</feature>
<organism evidence="8 9">
    <name type="scientific">Spodoptera exigua</name>
    <name type="common">Beet armyworm</name>
    <name type="synonym">Noctua fulgens</name>
    <dbReference type="NCBI Taxonomy" id="7107"/>
    <lineage>
        <taxon>Eukaryota</taxon>
        <taxon>Metazoa</taxon>
        <taxon>Ecdysozoa</taxon>
        <taxon>Arthropoda</taxon>
        <taxon>Hexapoda</taxon>
        <taxon>Insecta</taxon>
        <taxon>Pterygota</taxon>
        <taxon>Neoptera</taxon>
        <taxon>Endopterygota</taxon>
        <taxon>Lepidoptera</taxon>
        <taxon>Glossata</taxon>
        <taxon>Ditrysia</taxon>
        <taxon>Noctuoidea</taxon>
        <taxon>Noctuidae</taxon>
        <taxon>Amphipyrinae</taxon>
        <taxon>Spodoptera</taxon>
    </lineage>
</organism>
<feature type="coiled-coil region" evidence="5">
    <location>
        <begin position="221"/>
        <end position="287"/>
    </location>
</feature>
<evidence type="ECO:0000313" key="8">
    <source>
        <dbReference type="EMBL" id="KAF9414535.1"/>
    </source>
</evidence>
<comment type="subcellular location">
    <subcellularLocation>
        <location evidence="1">Secreted</location>
    </subcellularLocation>
</comment>
<keyword evidence="5" id="KW-0175">Coiled coil</keyword>
<dbReference type="PANTHER" id="PTHR11610:SF173">
    <property type="entry name" value="LIPASE DOMAIN-CONTAINING PROTEIN-RELATED"/>
    <property type="match status" value="1"/>
</dbReference>
<dbReference type="AlphaFoldDB" id="A0A835L8R0"/>
<dbReference type="Gene3D" id="3.40.50.1820">
    <property type="entry name" value="alpha/beta hydrolase"/>
    <property type="match status" value="2"/>
</dbReference>
<dbReference type="Proteomes" id="UP000648187">
    <property type="component" value="Unassembled WGS sequence"/>
</dbReference>
<proteinExistence type="inferred from homology"/>
<keyword evidence="3" id="KW-0964">Secreted</keyword>
<gene>
    <name evidence="8" type="ORF">HW555_007609</name>
</gene>
<dbReference type="PANTHER" id="PTHR11610">
    <property type="entry name" value="LIPASE"/>
    <property type="match status" value="1"/>
</dbReference>
<protein>
    <recommendedName>
        <fullName evidence="7">Lipase domain-containing protein</fullName>
    </recommendedName>
</protein>
<evidence type="ECO:0000259" key="7">
    <source>
        <dbReference type="Pfam" id="PF00151"/>
    </source>
</evidence>
<name>A0A835L8R0_SPOEX</name>
<comment type="caution">
    <text evidence="8">The sequence shown here is derived from an EMBL/GenBank/DDBJ whole genome shotgun (WGS) entry which is preliminary data.</text>
</comment>
<keyword evidence="9" id="KW-1185">Reference proteome</keyword>
<accession>A0A835L8R0</accession>
<feature type="chain" id="PRO_5032657450" description="Lipase domain-containing protein" evidence="6">
    <location>
        <begin position="22"/>
        <end position="533"/>
    </location>
</feature>
<dbReference type="InterPro" id="IPR029058">
    <property type="entry name" value="AB_hydrolase_fold"/>
</dbReference>
<reference evidence="8" key="1">
    <citation type="submission" date="2020-08" db="EMBL/GenBank/DDBJ databases">
        <title>Spodoptera exigua strain:BAW_Kor-Di-RS1 Genome sequencing and assembly.</title>
        <authorList>
            <person name="Kim J."/>
            <person name="Nam H.Y."/>
            <person name="Kwon M."/>
            <person name="Choi J.H."/>
            <person name="Cho S.R."/>
            <person name="Kim G.-H."/>
        </authorList>
    </citation>
    <scope>NUCLEOTIDE SEQUENCE</scope>
    <source>
        <strain evidence="8">BAW_Kor-Di-RS1</strain>
        <tissue evidence="8">Whole-body</tissue>
    </source>
</reference>
<dbReference type="GO" id="GO:0016298">
    <property type="term" value="F:lipase activity"/>
    <property type="evidence" value="ECO:0007669"/>
    <property type="project" value="InterPro"/>
</dbReference>
<comment type="similarity">
    <text evidence="2 4">Belongs to the AB hydrolase superfamily. Lipase family.</text>
</comment>
<sequence>MTVNILRTVIIFFAILQCTRAWGLKGYNKTLSNSIEVNWTNATQLIDTGFVNLERKMAVFAFGFRGSETTQDTDKFIEAALSNTDWSVVLVNWKDEAAPGGTPDYYGAARNTQIVGAQLGQAITSMVESGLVLNNIILIGMSLGAQICGKAGSTVKEILGQQLPFGVTEAGYRRLGDRKFTWRCFKCKQSNTPQPPSSPRPENESAILLEIRALSAKMAPLDNLKDEFSALRSEFAELKSSFHNHYIAMIDDLNNKINGMESRIAQAEKVQEQVASIRVRLEKLEEDSDNKDQWSRMSNVEVKGIEQTKNENLIDIIQKVGTKINYPIHKSQINFVTRVPTKDPENIKPIIVCFSNRYVKEDFIAAARYEIMGLDAAKPLFEPIEVFRCIKSSDAACVFLLHTDTNRFGVSGSYGTHNFFANRVFYALHSYQPGCNPIPTSSDAMSMFQTYDLTTELFCSHLRALKYLIEAIKTNCTMIGRKVSSGTLPSLSGTTTSIIACLGFNISQSEEGDYVFRTNAEPTYGMGLDGARP</sequence>
<dbReference type="InterPro" id="IPR000734">
    <property type="entry name" value="TAG_lipase"/>
</dbReference>
<dbReference type="InterPro" id="IPR013818">
    <property type="entry name" value="Lipase"/>
</dbReference>
<evidence type="ECO:0000256" key="6">
    <source>
        <dbReference type="SAM" id="SignalP"/>
    </source>
</evidence>
<evidence type="ECO:0000256" key="2">
    <source>
        <dbReference type="ARBA" id="ARBA00010701"/>
    </source>
</evidence>
<feature type="domain" description="Lipase" evidence="7">
    <location>
        <begin position="47"/>
        <end position="160"/>
    </location>
</feature>
<evidence type="ECO:0000313" key="9">
    <source>
        <dbReference type="Proteomes" id="UP000648187"/>
    </source>
</evidence>